<reference evidence="7 8" key="1">
    <citation type="submission" date="2023-04" db="EMBL/GenBank/DDBJ databases">
        <title>Complete genome sequence of Alisedimentitalea scapharcae.</title>
        <authorList>
            <person name="Rong J.-C."/>
            <person name="Yi M.-L."/>
            <person name="Zhao Q."/>
        </authorList>
    </citation>
    <scope>NUCLEOTIDE SEQUENCE [LARGE SCALE GENOMIC DNA]</scope>
    <source>
        <strain evidence="7 8">KCTC 42119</strain>
    </source>
</reference>
<evidence type="ECO:0000256" key="5">
    <source>
        <dbReference type="SAM" id="Phobius"/>
    </source>
</evidence>
<evidence type="ECO:0000256" key="2">
    <source>
        <dbReference type="ARBA" id="ARBA00022692"/>
    </source>
</evidence>
<dbReference type="SUPFAM" id="SSF90123">
    <property type="entry name" value="ABC transporter transmembrane region"/>
    <property type="match status" value="1"/>
</dbReference>
<evidence type="ECO:0000256" key="3">
    <source>
        <dbReference type="ARBA" id="ARBA00022989"/>
    </source>
</evidence>
<organism evidence="7 8">
    <name type="scientific">Aliisedimentitalea scapharcae</name>
    <dbReference type="NCBI Taxonomy" id="1524259"/>
    <lineage>
        <taxon>Bacteria</taxon>
        <taxon>Pseudomonadati</taxon>
        <taxon>Pseudomonadota</taxon>
        <taxon>Alphaproteobacteria</taxon>
        <taxon>Rhodobacterales</taxon>
        <taxon>Roseobacteraceae</taxon>
        <taxon>Aliisedimentitalea</taxon>
    </lineage>
</organism>
<dbReference type="RefSeq" id="WP_406644634.1">
    <property type="nucleotide sequence ID" value="NZ_CP123584.1"/>
</dbReference>
<keyword evidence="8" id="KW-1185">Reference proteome</keyword>
<dbReference type="EMBL" id="CP123584">
    <property type="protein sequence ID" value="WZK87385.1"/>
    <property type="molecule type" value="Genomic_DNA"/>
</dbReference>
<comment type="subcellular location">
    <subcellularLocation>
        <location evidence="1">Cell membrane</location>
        <topology evidence="1">Multi-pass membrane protein</topology>
    </subcellularLocation>
</comment>
<proteinExistence type="predicted"/>
<evidence type="ECO:0000259" key="6">
    <source>
        <dbReference type="Pfam" id="PF13748"/>
    </source>
</evidence>
<accession>A0ABZ2XMU3</accession>
<evidence type="ECO:0000256" key="4">
    <source>
        <dbReference type="ARBA" id="ARBA00023136"/>
    </source>
</evidence>
<protein>
    <submittedName>
        <fullName evidence="7">ABC transporter six-transmembrane domain-containing protein</fullName>
    </submittedName>
</protein>
<evidence type="ECO:0000313" key="8">
    <source>
        <dbReference type="Proteomes" id="UP001623232"/>
    </source>
</evidence>
<sequence>MRPSARRPAGRLAGRPLTLRGLLGAFWPQISVTWGLTLAEVVMFALIPLLIGIAIDGLLAANFEAFILLGAVLAALVLLGTLRRVYDTRAYGLIRVELGKELAKRSEDIPVSRLNARLGMGRELVNFLESDAPESMTAVVRVLAALVILAGFHPGLALAAMAALTATMLTYALAHNSFFRLNATLNARAEQQVGVLETRSGPKLGAHLLSLRKSEIRISDTEGLIYGTILTALLGMEMFNLWFATQSLGVTAGGVFSIVTYSWDFVESALILPMTLQTLSRLSEITIRINQMEAAE</sequence>
<keyword evidence="2 5" id="KW-0812">Transmembrane</keyword>
<feature type="domain" description="ABC transmembrane type-1" evidence="6">
    <location>
        <begin position="23"/>
        <end position="253"/>
    </location>
</feature>
<keyword evidence="3 5" id="KW-1133">Transmembrane helix</keyword>
<evidence type="ECO:0000256" key="1">
    <source>
        <dbReference type="ARBA" id="ARBA00004651"/>
    </source>
</evidence>
<dbReference type="InterPro" id="IPR011527">
    <property type="entry name" value="ABC1_TM_dom"/>
</dbReference>
<dbReference type="Pfam" id="PF13748">
    <property type="entry name" value="ABC_membrane_3"/>
    <property type="match status" value="1"/>
</dbReference>
<dbReference type="Proteomes" id="UP001623232">
    <property type="component" value="Chromosome"/>
</dbReference>
<keyword evidence="4 5" id="KW-0472">Membrane</keyword>
<gene>
    <name evidence="7" type="ORF">QEZ52_12220</name>
</gene>
<name>A0ABZ2XMU3_9RHOB</name>
<dbReference type="InterPro" id="IPR036640">
    <property type="entry name" value="ABC1_TM_sf"/>
</dbReference>
<evidence type="ECO:0000313" key="7">
    <source>
        <dbReference type="EMBL" id="WZK87385.1"/>
    </source>
</evidence>
<dbReference type="Gene3D" id="1.20.1560.10">
    <property type="entry name" value="ABC transporter type 1, transmembrane domain"/>
    <property type="match status" value="1"/>
</dbReference>
<feature type="transmembrane region" description="Helical" evidence="5">
    <location>
        <begin position="66"/>
        <end position="86"/>
    </location>
</feature>
<feature type="transmembrane region" description="Helical" evidence="5">
    <location>
        <begin position="143"/>
        <end position="174"/>
    </location>
</feature>